<comment type="caution">
    <text evidence="1">The sequence shown here is derived from an EMBL/GenBank/DDBJ whole genome shotgun (WGS) entry which is preliminary data.</text>
</comment>
<proteinExistence type="predicted"/>
<accession>A0AAV9SL68</accession>
<sequence>MCRADLLVRLGTQLDTFNQVVWARANAPSSPFLETPEVMLSGQTIPQACQVISETDSLVPQRTSGVPICLTVKKEQKLQSTRVFFQPLPYFRELNLVLCGTPMLEMSNSSDYLLVENPTQVPIQVTTRKPLGMLIDSSFHDFELTILVIGDMPLFVSGRQDSPDLLFTFPSNMITIERHEI</sequence>
<dbReference type="Proteomes" id="UP001311232">
    <property type="component" value="Unassembled WGS sequence"/>
</dbReference>
<gene>
    <name evidence="1" type="ORF">CRENBAI_010072</name>
</gene>
<reference evidence="1 2" key="1">
    <citation type="submission" date="2021-06" db="EMBL/GenBank/DDBJ databases">
        <authorList>
            <person name="Palmer J.M."/>
        </authorList>
    </citation>
    <scope>NUCLEOTIDE SEQUENCE [LARGE SCALE GENOMIC DNA]</scope>
    <source>
        <strain evidence="1 2">MEX-2019</strain>
        <tissue evidence="1">Muscle</tissue>
    </source>
</reference>
<organism evidence="1 2">
    <name type="scientific">Crenichthys baileyi</name>
    <name type="common">White River springfish</name>
    <dbReference type="NCBI Taxonomy" id="28760"/>
    <lineage>
        <taxon>Eukaryota</taxon>
        <taxon>Metazoa</taxon>
        <taxon>Chordata</taxon>
        <taxon>Craniata</taxon>
        <taxon>Vertebrata</taxon>
        <taxon>Euteleostomi</taxon>
        <taxon>Actinopterygii</taxon>
        <taxon>Neopterygii</taxon>
        <taxon>Teleostei</taxon>
        <taxon>Neoteleostei</taxon>
        <taxon>Acanthomorphata</taxon>
        <taxon>Ovalentaria</taxon>
        <taxon>Atherinomorphae</taxon>
        <taxon>Cyprinodontiformes</taxon>
        <taxon>Goodeidae</taxon>
        <taxon>Crenichthys</taxon>
    </lineage>
</organism>
<dbReference type="AlphaFoldDB" id="A0AAV9SL68"/>
<evidence type="ECO:0000313" key="1">
    <source>
        <dbReference type="EMBL" id="KAK5622117.1"/>
    </source>
</evidence>
<protein>
    <submittedName>
        <fullName evidence="1">Uncharacterized protein</fullName>
    </submittedName>
</protein>
<keyword evidence="2" id="KW-1185">Reference proteome</keyword>
<evidence type="ECO:0000313" key="2">
    <source>
        <dbReference type="Proteomes" id="UP001311232"/>
    </source>
</evidence>
<name>A0AAV9SL68_9TELE</name>
<dbReference type="EMBL" id="JAHHUM010000195">
    <property type="protein sequence ID" value="KAK5622117.1"/>
    <property type="molecule type" value="Genomic_DNA"/>
</dbReference>